<comment type="similarity">
    <text evidence="2 11">Belongs to the zinc-containing alcohol dehydrogenase family.</text>
</comment>
<dbReference type="InterPro" id="IPR036291">
    <property type="entry name" value="NAD(P)-bd_dom_sf"/>
</dbReference>
<comment type="function">
    <text evidence="7">Xylitol dehydrogenase which catalyzes the conversion of xylitol to D-xylulose. Xylose is a major component of hemicelluloses such as xylan. Most fungi utilize D-xylose via three enzymatic reactions, xylose reductase (XR), xylitol dehydrogenase (XDH), and xylulokinase, to form xylulose 5-phosphate, which enters pentose phosphate pathway.</text>
</comment>
<evidence type="ECO:0000256" key="10">
    <source>
        <dbReference type="ARBA" id="ARBA00030139"/>
    </source>
</evidence>
<keyword evidence="15" id="KW-1185">Reference proteome</keyword>
<dbReference type="InterPro" id="IPR013149">
    <property type="entry name" value="ADH-like_C"/>
</dbReference>
<evidence type="ECO:0000313" key="14">
    <source>
        <dbReference type="EMBL" id="KAJ9668373.1"/>
    </source>
</evidence>
<dbReference type="InterPro" id="IPR020843">
    <property type="entry name" value="ER"/>
</dbReference>
<dbReference type="EMBL" id="JAPDRL010000007">
    <property type="protein sequence ID" value="KAJ9668373.1"/>
    <property type="molecule type" value="Genomic_DNA"/>
</dbReference>
<evidence type="ECO:0000256" key="4">
    <source>
        <dbReference type="ARBA" id="ARBA00022833"/>
    </source>
</evidence>
<dbReference type="EC" id="1.1.1.9" evidence="9"/>
<keyword evidence="4 11" id="KW-0862">Zinc</keyword>
<keyword evidence="5" id="KW-0560">Oxidoreductase</keyword>
<dbReference type="Pfam" id="PF00107">
    <property type="entry name" value="ADH_zinc_N"/>
    <property type="match status" value="1"/>
</dbReference>
<evidence type="ECO:0000256" key="9">
    <source>
        <dbReference type="ARBA" id="ARBA00026119"/>
    </source>
</evidence>
<comment type="cofactor">
    <cofactor evidence="1 11">
        <name>Zn(2+)</name>
        <dbReference type="ChEBI" id="CHEBI:29105"/>
    </cofactor>
</comment>
<dbReference type="Pfam" id="PF08240">
    <property type="entry name" value="ADH_N"/>
    <property type="match status" value="1"/>
</dbReference>
<reference evidence="14" key="1">
    <citation type="submission" date="2022-10" db="EMBL/GenBank/DDBJ databases">
        <title>Culturing micro-colonial fungi from biological soil crusts in the Mojave desert and describing Neophaeococcomyces mojavensis, and introducing the new genera and species Taxawa tesnikishii.</title>
        <authorList>
            <person name="Kurbessoian T."/>
            <person name="Stajich J.E."/>
        </authorList>
    </citation>
    <scope>NUCLEOTIDE SEQUENCE</scope>
    <source>
        <strain evidence="14">TK_1</strain>
    </source>
</reference>
<dbReference type="SMART" id="SM00829">
    <property type="entry name" value="PKS_ER"/>
    <property type="match status" value="1"/>
</dbReference>
<protein>
    <recommendedName>
        <fullName evidence="9">D-xylulose reductase</fullName>
        <ecNumber evidence="9">1.1.1.9</ecNumber>
    </recommendedName>
    <alternativeName>
        <fullName evidence="10">Xylitol dehydrogenase A</fullName>
    </alternativeName>
</protein>
<dbReference type="PANTHER" id="PTHR43161">
    <property type="entry name" value="SORBITOL DEHYDROGENASE"/>
    <property type="match status" value="1"/>
</dbReference>
<feature type="domain" description="Enoyl reductase (ER)" evidence="13">
    <location>
        <begin position="363"/>
        <end position="696"/>
    </location>
</feature>
<dbReference type="Gene3D" id="3.40.50.720">
    <property type="entry name" value="NAD(P)-binding Rossmann-like Domain"/>
    <property type="match status" value="1"/>
</dbReference>
<dbReference type="SUPFAM" id="SSF53335">
    <property type="entry name" value="S-adenosyl-L-methionine-dependent methyltransferases"/>
    <property type="match status" value="1"/>
</dbReference>
<sequence>MPSRLFENHDDAAIHVFDLPQIHTQPAPHVLLETLSLLTSQPPSWEASDTEEADTSANALAKRRRRSSAFRPPPARVDEAGLTRYLTNIIGSDLRWIDDDTTKEEIWEQASLRLSERSGRNAMPAMSRAFRIPSAKGEIKVTIHEPALTADNLGLKTWASSYMLAKRLHRIPVSSTITTDCPVLELGSGTGLVGIAAAAVWGASVMLTDLPEIVPNLARNIDANQKAIEATGGSASAAVLDWSTPDEISPLTPASSPFDANCSASRFPIILAADSLYSSEHPQLLVQTIKRWLRESADARVIVELPLREAYSPEIDDFKERMQGIGLRILDEGEEVGYDDWGWSSSGRSGQQENPSFVLEKAGQVKFEDRPVPEIKSPHDVIVEVKYTGICGSDVHYWTTGAIGSFVVTSPMVLGHESSGIIHSVGSAVSLSPGDHVAMEPGVPCRRCTRCKEGHYNLCADMAFAATPPYDGTLARYYCLPEDFCYKLPEGMTLEEGALVEPLAVAVHIVKQGGVKPGDSVVVFGAGPVGLLCCAVAKAFGASKIVTVDINEERLAFAQKYAATAAFRSQKESAEESAARLIKECGLGDGADVIIDASGAEICIQTAVHALRVGGTYVQGGMGKPEITWPIVAMCTKELNVKGSFRYSSGDYKLAVDLVSSGKIDVKALITGRVKFEEAEQAFRDVKAGKGIKILIEGPSS</sequence>
<dbReference type="Gene3D" id="3.40.50.150">
    <property type="entry name" value="Vaccinia Virus protein VP39"/>
    <property type="match status" value="1"/>
</dbReference>
<accession>A0ABQ9P2W7</accession>
<dbReference type="Gene3D" id="3.90.180.10">
    <property type="entry name" value="Medium-chain alcohol dehydrogenases, catalytic domain"/>
    <property type="match status" value="1"/>
</dbReference>
<dbReference type="Pfam" id="PF10294">
    <property type="entry name" value="Methyltransf_16"/>
    <property type="match status" value="1"/>
</dbReference>
<evidence type="ECO:0000256" key="3">
    <source>
        <dbReference type="ARBA" id="ARBA00022723"/>
    </source>
</evidence>
<dbReference type="InterPro" id="IPR029063">
    <property type="entry name" value="SAM-dependent_MTases_sf"/>
</dbReference>
<comment type="caution">
    <text evidence="14">The sequence shown here is derived from an EMBL/GenBank/DDBJ whole genome shotgun (WGS) entry which is preliminary data.</text>
</comment>
<organism evidence="14 15">
    <name type="scientific">Coniosporium apollinis</name>
    <dbReference type="NCBI Taxonomy" id="61459"/>
    <lineage>
        <taxon>Eukaryota</taxon>
        <taxon>Fungi</taxon>
        <taxon>Dikarya</taxon>
        <taxon>Ascomycota</taxon>
        <taxon>Pezizomycotina</taxon>
        <taxon>Dothideomycetes</taxon>
        <taxon>Dothideomycetes incertae sedis</taxon>
        <taxon>Coniosporium</taxon>
    </lineage>
</organism>
<evidence type="ECO:0000256" key="7">
    <source>
        <dbReference type="ARBA" id="ARBA00024843"/>
    </source>
</evidence>
<evidence type="ECO:0000313" key="15">
    <source>
        <dbReference type="Proteomes" id="UP001172684"/>
    </source>
</evidence>
<keyword evidence="6" id="KW-0520">NAD</keyword>
<dbReference type="InterPro" id="IPR002328">
    <property type="entry name" value="ADH_Zn_CS"/>
</dbReference>
<dbReference type="InterPro" id="IPR019410">
    <property type="entry name" value="Methyltransf_16"/>
</dbReference>
<dbReference type="InterPro" id="IPR013154">
    <property type="entry name" value="ADH-like_N"/>
</dbReference>
<dbReference type="SUPFAM" id="SSF51735">
    <property type="entry name" value="NAD(P)-binding Rossmann-fold domains"/>
    <property type="match status" value="1"/>
</dbReference>
<evidence type="ECO:0000259" key="13">
    <source>
        <dbReference type="SMART" id="SM00829"/>
    </source>
</evidence>
<feature type="region of interest" description="Disordered" evidence="12">
    <location>
        <begin position="42"/>
        <end position="74"/>
    </location>
</feature>
<evidence type="ECO:0000256" key="11">
    <source>
        <dbReference type="RuleBase" id="RU361277"/>
    </source>
</evidence>
<evidence type="ECO:0000256" key="12">
    <source>
        <dbReference type="SAM" id="MobiDB-lite"/>
    </source>
</evidence>
<proteinExistence type="inferred from homology"/>
<dbReference type="InterPro" id="IPR045306">
    <property type="entry name" value="SDH-like"/>
</dbReference>
<evidence type="ECO:0000256" key="5">
    <source>
        <dbReference type="ARBA" id="ARBA00023002"/>
    </source>
</evidence>
<evidence type="ECO:0000256" key="2">
    <source>
        <dbReference type="ARBA" id="ARBA00008072"/>
    </source>
</evidence>
<dbReference type="PANTHER" id="PTHR43161:SF9">
    <property type="entry name" value="SORBITOL DEHYDROGENASE"/>
    <property type="match status" value="1"/>
</dbReference>
<dbReference type="PROSITE" id="PS00059">
    <property type="entry name" value="ADH_ZINC"/>
    <property type="match status" value="1"/>
</dbReference>
<keyword evidence="3 11" id="KW-0479">Metal-binding</keyword>
<comment type="pathway">
    <text evidence="8">Carbohydrate degradation; L-arabinose degradation via L-arabinitol; D-xylulose 5-phosphate from L-arabinose (fungal route): step 4/5.</text>
</comment>
<dbReference type="SUPFAM" id="SSF50129">
    <property type="entry name" value="GroES-like"/>
    <property type="match status" value="1"/>
</dbReference>
<dbReference type="Proteomes" id="UP001172684">
    <property type="component" value="Unassembled WGS sequence"/>
</dbReference>
<evidence type="ECO:0000256" key="1">
    <source>
        <dbReference type="ARBA" id="ARBA00001947"/>
    </source>
</evidence>
<evidence type="ECO:0000256" key="8">
    <source>
        <dbReference type="ARBA" id="ARBA00025713"/>
    </source>
</evidence>
<gene>
    <name evidence="14" type="ORF">H2201_001421</name>
</gene>
<name>A0ABQ9P2W7_9PEZI</name>
<evidence type="ECO:0000256" key="6">
    <source>
        <dbReference type="ARBA" id="ARBA00023027"/>
    </source>
</evidence>
<dbReference type="InterPro" id="IPR011032">
    <property type="entry name" value="GroES-like_sf"/>
</dbReference>
<dbReference type="CDD" id="cd05285">
    <property type="entry name" value="sorbitol_DH"/>
    <property type="match status" value="1"/>
</dbReference>